<comment type="caution">
    <text evidence="1">The sequence shown here is derived from an EMBL/GenBank/DDBJ whole genome shotgun (WGS) entry which is preliminary data.</text>
</comment>
<dbReference type="EMBL" id="DUCX01000014">
    <property type="protein sequence ID" value="HIF36944.1"/>
    <property type="molecule type" value="Genomic_DNA"/>
</dbReference>
<dbReference type="InterPro" id="IPR043129">
    <property type="entry name" value="ATPase_NBD"/>
</dbReference>
<dbReference type="AlphaFoldDB" id="A0A7J4GT21"/>
<protein>
    <submittedName>
        <fullName evidence="1">ROK family protein</fullName>
    </submittedName>
</protein>
<accession>A0A7J4GT21</accession>
<evidence type="ECO:0000313" key="1">
    <source>
        <dbReference type="EMBL" id="HIF36944.1"/>
    </source>
</evidence>
<sequence>MVIGGAELGGTKCILAVAKSPTEIIERKIISTKRPEYTLAEIFKFFNNFEIESLGVGTFGPINIDKKSKEYGLLVSESKEGWQGVNIFSEFSKNINTKISLDTDVNAAALGEYFYGSGKNCDNLIYVTIGTGIGVGVLVNGKSYTGNFHLEAGHIPIPNPDQVSGVCKIHGECWEGLASGPALERRWKMQGSEIPESHIAWEKESQLIAYGLISIVANHSPDKIILGGGVMKQSHLYSKIRSHFKKMWNNYTPLVDLTDLISKPGLGPDSGIIGSLILADGEPAQI</sequence>
<organism evidence="1 2">
    <name type="scientific">Marine Group III euryarchaeote</name>
    <dbReference type="NCBI Taxonomy" id="2173149"/>
    <lineage>
        <taxon>Archaea</taxon>
        <taxon>Methanobacteriati</taxon>
        <taxon>Thermoplasmatota</taxon>
        <taxon>Thermoplasmata</taxon>
        <taxon>Candidatus Thermoprofundales</taxon>
    </lineage>
</organism>
<dbReference type="SUPFAM" id="SSF53067">
    <property type="entry name" value="Actin-like ATPase domain"/>
    <property type="match status" value="1"/>
</dbReference>
<dbReference type="Pfam" id="PF00480">
    <property type="entry name" value="ROK"/>
    <property type="match status" value="1"/>
</dbReference>
<dbReference type="PANTHER" id="PTHR18964:SF149">
    <property type="entry name" value="BIFUNCTIONAL UDP-N-ACETYLGLUCOSAMINE 2-EPIMERASE_N-ACETYLMANNOSAMINE KINASE"/>
    <property type="match status" value="1"/>
</dbReference>
<name>A0A7J4GT21_9ARCH</name>
<gene>
    <name evidence="1" type="ORF">EYQ70_00755</name>
</gene>
<evidence type="ECO:0000313" key="2">
    <source>
        <dbReference type="Proteomes" id="UP000585802"/>
    </source>
</evidence>
<reference evidence="2" key="1">
    <citation type="journal article" date="2019" name="bioRxiv">
        <title>Genome diversification in globally distributed novel marine Proteobacteria is linked to environmental adaptation.</title>
        <authorList>
            <person name="Zhou Z."/>
            <person name="Tran P.Q."/>
            <person name="Kieft K."/>
            <person name="Anantharaman K."/>
        </authorList>
    </citation>
    <scope>NUCLEOTIDE SEQUENCE [LARGE SCALE GENOMIC DNA]</scope>
</reference>
<dbReference type="Proteomes" id="UP000585802">
    <property type="component" value="Unassembled WGS sequence"/>
</dbReference>
<dbReference type="Gene3D" id="3.30.420.40">
    <property type="match status" value="2"/>
</dbReference>
<proteinExistence type="predicted"/>
<dbReference type="PANTHER" id="PTHR18964">
    <property type="entry name" value="ROK (REPRESSOR, ORF, KINASE) FAMILY"/>
    <property type="match status" value="1"/>
</dbReference>
<dbReference type="CDD" id="cd24067">
    <property type="entry name" value="ASKHA_NBD_ROK_BsFRK-like"/>
    <property type="match status" value="1"/>
</dbReference>
<dbReference type="InterPro" id="IPR000600">
    <property type="entry name" value="ROK"/>
</dbReference>